<feature type="transmembrane region" description="Helical" evidence="2">
    <location>
        <begin position="75"/>
        <end position="102"/>
    </location>
</feature>
<dbReference type="EMBL" id="JABWGO010000003">
    <property type="protein sequence ID" value="NUW41617.1"/>
    <property type="molecule type" value="Genomic_DNA"/>
</dbReference>
<feature type="transmembrane region" description="Helical" evidence="2">
    <location>
        <begin position="131"/>
        <end position="150"/>
    </location>
</feature>
<accession>A0A7Y6INQ4</accession>
<comment type="caution">
    <text evidence="3">The sequence shown here is derived from an EMBL/GenBank/DDBJ whole genome shotgun (WGS) entry which is preliminary data.</text>
</comment>
<evidence type="ECO:0000256" key="1">
    <source>
        <dbReference type="SAM" id="MobiDB-lite"/>
    </source>
</evidence>
<keyword evidence="2" id="KW-0472">Membrane</keyword>
<feature type="compositionally biased region" description="Pro residues" evidence="1">
    <location>
        <begin position="199"/>
        <end position="208"/>
    </location>
</feature>
<name>A0A7Y6INQ4_9ACTN</name>
<evidence type="ECO:0000256" key="2">
    <source>
        <dbReference type="SAM" id="Phobius"/>
    </source>
</evidence>
<dbReference type="Proteomes" id="UP000546126">
    <property type="component" value="Unassembled WGS sequence"/>
</dbReference>
<keyword evidence="2" id="KW-1133">Transmembrane helix</keyword>
<evidence type="ECO:0000313" key="4">
    <source>
        <dbReference type="Proteomes" id="UP000546126"/>
    </source>
</evidence>
<protein>
    <submittedName>
        <fullName evidence="3">Uncharacterized protein</fullName>
    </submittedName>
</protein>
<sequence length="223" mass="24150">MSHRRSGLLSGLIVGFVAMLIGVAGYAAMVAYSNRLSYDVRWFAGDPALVFPIACCLLAGLILGLAMWAVRPRSLLLPLVVLLYAFGVRAAGSVGGLVLWAADNGFPLTTWFADNLDRIAQGVWLTMRTSWQFWAAVAAAAVPAFLLTLVRVVRVRRRWRAEAGPSAHRRRDGDERAADRAEPADSAEGEPEYRAPFEPLQPPKPTPAAPAANLFAPREPGQS</sequence>
<dbReference type="RefSeq" id="WP_175601187.1">
    <property type="nucleotide sequence ID" value="NZ_JABWGO010000003.1"/>
</dbReference>
<keyword evidence="4" id="KW-1185">Reference proteome</keyword>
<proteinExistence type="predicted"/>
<keyword evidence="2" id="KW-0812">Transmembrane</keyword>
<reference evidence="3 4" key="1">
    <citation type="submission" date="2020-06" db="EMBL/GenBank/DDBJ databases">
        <authorList>
            <person name="Chanama M."/>
        </authorList>
    </citation>
    <scope>NUCLEOTIDE SEQUENCE [LARGE SCALE GENOMIC DNA]</scope>
    <source>
        <strain evidence="3 4">TBRC6557</strain>
    </source>
</reference>
<feature type="transmembrane region" description="Helical" evidence="2">
    <location>
        <begin position="49"/>
        <end position="68"/>
    </location>
</feature>
<gene>
    <name evidence="3" type="ORF">HT134_15950</name>
</gene>
<feature type="region of interest" description="Disordered" evidence="1">
    <location>
        <begin position="164"/>
        <end position="223"/>
    </location>
</feature>
<dbReference type="AlphaFoldDB" id="A0A7Y6INQ4"/>
<organism evidence="3 4">
    <name type="scientific">Nonomuraea rhodomycinica</name>
    <dbReference type="NCBI Taxonomy" id="1712872"/>
    <lineage>
        <taxon>Bacteria</taxon>
        <taxon>Bacillati</taxon>
        <taxon>Actinomycetota</taxon>
        <taxon>Actinomycetes</taxon>
        <taxon>Streptosporangiales</taxon>
        <taxon>Streptosporangiaceae</taxon>
        <taxon>Nonomuraea</taxon>
    </lineage>
</organism>
<feature type="compositionally biased region" description="Basic and acidic residues" evidence="1">
    <location>
        <begin position="171"/>
        <end position="183"/>
    </location>
</feature>
<evidence type="ECO:0000313" key="3">
    <source>
        <dbReference type="EMBL" id="NUW41617.1"/>
    </source>
</evidence>
<feature type="transmembrane region" description="Helical" evidence="2">
    <location>
        <begin position="7"/>
        <end position="29"/>
    </location>
</feature>